<dbReference type="AlphaFoldDB" id="A0A1G2LWU1"/>
<dbReference type="PANTHER" id="PTHR30250">
    <property type="entry name" value="PST FAMILY PREDICTED COLANIC ACID TRANSPORTER"/>
    <property type="match status" value="1"/>
</dbReference>
<feature type="transmembrane region" description="Helical" evidence="6">
    <location>
        <begin position="91"/>
        <end position="113"/>
    </location>
</feature>
<feature type="transmembrane region" description="Helical" evidence="6">
    <location>
        <begin position="367"/>
        <end position="383"/>
    </location>
</feature>
<dbReference type="Pfam" id="PF13440">
    <property type="entry name" value="Polysacc_synt_3"/>
    <property type="match status" value="1"/>
</dbReference>
<name>A0A1G2LWU1_9BACT</name>
<feature type="transmembrane region" description="Helical" evidence="6">
    <location>
        <begin position="182"/>
        <end position="199"/>
    </location>
</feature>
<dbReference type="PANTHER" id="PTHR30250:SF11">
    <property type="entry name" value="O-ANTIGEN TRANSPORTER-RELATED"/>
    <property type="match status" value="1"/>
</dbReference>
<feature type="transmembrane region" description="Helical" evidence="6">
    <location>
        <begin position="156"/>
        <end position="176"/>
    </location>
</feature>
<feature type="transmembrane region" description="Helical" evidence="6">
    <location>
        <begin position="48"/>
        <end position="70"/>
    </location>
</feature>
<evidence type="ECO:0000256" key="2">
    <source>
        <dbReference type="ARBA" id="ARBA00022475"/>
    </source>
</evidence>
<evidence type="ECO:0000256" key="5">
    <source>
        <dbReference type="ARBA" id="ARBA00023136"/>
    </source>
</evidence>
<feature type="transmembrane region" description="Helical" evidence="6">
    <location>
        <begin position="12"/>
        <end position="36"/>
    </location>
</feature>
<organism evidence="7 8">
    <name type="scientific">Candidatus Tagabacteria bacterium RIFCSPLOWO2_01_FULL_42_9</name>
    <dbReference type="NCBI Taxonomy" id="1802296"/>
    <lineage>
        <taxon>Bacteria</taxon>
        <taxon>Candidatus Tagaibacteriota</taxon>
    </lineage>
</organism>
<feature type="transmembrane region" description="Helical" evidence="6">
    <location>
        <begin position="125"/>
        <end position="149"/>
    </location>
</feature>
<keyword evidence="3 6" id="KW-0812">Transmembrane</keyword>
<evidence type="ECO:0000256" key="1">
    <source>
        <dbReference type="ARBA" id="ARBA00004651"/>
    </source>
</evidence>
<evidence type="ECO:0008006" key="9">
    <source>
        <dbReference type="Google" id="ProtNLM"/>
    </source>
</evidence>
<evidence type="ECO:0000256" key="6">
    <source>
        <dbReference type="SAM" id="Phobius"/>
    </source>
</evidence>
<feature type="transmembrane region" description="Helical" evidence="6">
    <location>
        <begin position="247"/>
        <end position="267"/>
    </location>
</feature>
<comment type="caution">
    <text evidence="7">The sequence shown here is derived from an EMBL/GenBank/DDBJ whole genome shotgun (WGS) entry which is preliminary data.</text>
</comment>
<dbReference type="EMBL" id="MHRA01000003">
    <property type="protein sequence ID" value="OHA16090.1"/>
    <property type="molecule type" value="Genomic_DNA"/>
</dbReference>
<feature type="transmembrane region" description="Helical" evidence="6">
    <location>
        <begin position="307"/>
        <end position="326"/>
    </location>
</feature>
<evidence type="ECO:0000256" key="4">
    <source>
        <dbReference type="ARBA" id="ARBA00022989"/>
    </source>
</evidence>
<dbReference type="Proteomes" id="UP000178116">
    <property type="component" value="Unassembled WGS sequence"/>
</dbReference>
<keyword evidence="4 6" id="KW-1133">Transmembrane helix</keyword>
<evidence type="ECO:0000313" key="7">
    <source>
        <dbReference type="EMBL" id="OHA16090.1"/>
    </source>
</evidence>
<dbReference type="GO" id="GO:0005886">
    <property type="term" value="C:plasma membrane"/>
    <property type="evidence" value="ECO:0007669"/>
    <property type="project" value="UniProtKB-SubCell"/>
</dbReference>
<gene>
    <name evidence="7" type="ORF">A3A10_00885</name>
</gene>
<feature type="transmembrane region" description="Helical" evidence="6">
    <location>
        <begin position="332"/>
        <end position="355"/>
    </location>
</feature>
<evidence type="ECO:0000313" key="8">
    <source>
        <dbReference type="Proteomes" id="UP000178116"/>
    </source>
</evidence>
<protein>
    <recommendedName>
        <fullName evidence="9">Polysaccharide biosynthesis protein C-terminal domain-containing protein</fullName>
    </recommendedName>
</protein>
<evidence type="ECO:0000256" key="3">
    <source>
        <dbReference type="ARBA" id="ARBA00022692"/>
    </source>
</evidence>
<comment type="subcellular location">
    <subcellularLocation>
        <location evidence="1">Cell membrane</location>
        <topology evidence="1">Multi-pass membrane protein</topology>
    </subcellularLocation>
</comment>
<keyword evidence="5 6" id="KW-0472">Membrane</keyword>
<reference evidence="7 8" key="1">
    <citation type="journal article" date="2016" name="Nat. Commun.">
        <title>Thousands of microbial genomes shed light on interconnected biogeochemical processes in an aquifer system.</title>
        <authorList>
            <person name="Anantharaman K."/>
            <person name="Brown C.T."/>
            <person name="Hug L.A."/>
            <person name="Sharon I."/>
            <person name="Castelle C.J."/>
            <person name="Probst A.J."/>
            <person name="Thomas B.C."/>
            <person name="Singh A."/>
            <person name="Wilkins M.J."/>
            <person name="Karaoz U."/>
            <person name="Brodie E.L."/>
            <person name="Williams K.H."/>
            <person name="Hubbard S.S."/>
            <person name="Banfield J.F."/>
        </authorList>
    </citation>
    <scope>NUCLEOTIDE SEQUENCE [LARGE SCALE GENOMIC DNA]</scope>
</reference>
<sequence>MEKSLSTKIGEGLFFFISNALLLKAIGLISIFLILRQLTVYEYGVSELVFSVVALMNLFLLPGIGDLLLAEIGIEKGEGNLSRIKKLFSDYAKLSISLGIIFWLLLFFGASIIGDFYGKNIANLFRIASFLFIFSGFRTLMTLLFNIYLKFFNFSLISFLDELGKLCFLALFFFYFHLRIEGIFLAHVFSQMITFFVLIPSSLKIYRTFASVSASRDISLKQIFLKHGKWGVFISYLKTLSDNIRLWLIKFFLGTEAVGLFAVAYGLFSHTSALFPLSSVVRPVIPQYVHLKEKFYHLLEKSMKYQLLGYLFIGIIAFFLFPPIIIRLFPNYASSIFLFKGMLFALIPISFAAIFTQTFYAIRAQKSFFLALFVPFASIAVFLPAFTYFFGTAGIIYEFVLTSALFTLERYRVLRKLLPDFHPSLKDFFSLDDMDRYFIKEIKKFILLKAKIKY</sequence>
<keyword evidence="2" id="KW-1003">Cell membrane</keyword>
<proteinExistence type="predicted"/>
<accession>A0A1G2LWU1</accession>
<dbReference type="InterPro" id="IPR050833">
    <property type="entry name" value="Poly_Biosynth_Transport"/>
</dbReference>